<accession>E6TXC8</accession>
<feature type="binding site" evidence="5">
    <location>
        <position position="194"/>
    </location>
    <ligand>
        <name>S-adenosyl-L-methionine</name>
        <dbReference type="ChEBI" id="CHEBI:59789"/>
    </ligand>
</feature>
<dbReference type="Pfam" id="PF17827">
    <property type="entry name" value="PrmC_N"/>
    <property type="match status" value="1"/>
</dbReference>
<dbReference type="EC" id="2.1.1.297" evidence="5"/>
<keyword evidence="1 5" id="KW-0489">Methyltransferase</keyword>
<dbReference type="InterPro" id="IPR029063">
    <property type="entry name" value="SAM-dependent_MTases_sf"/>
</dbReference>
<dbReference type="Gene3D" id="3.40.50.150">
    <property type="entry name" value="Vaccinia Virus protein VP39"/>
    <property type="match status" value="1"/>
</dbReference>
<feature type="domain" description="Methyltransferase small" evidence="6">
    <location>
        <begin position="119"/>
        <end position="200"/>
    </location>
</feature>
<keyword evidence="3 5" id="KW-0949">S-adenosyl-L-methionine</keyword>
<dbReference type="AlphaFoldDB" id="E6TXC8"/>
<feature type="binding site" evidence="5">
    <location>
        <position position="150"/>
    </location>
    <ligand>
        <name>S-adenosyl-L-methionine</name>
        <dbReference type="ChEBI" id="CHEBI:59789"/>
    </ligand>
</feature>
<dbReference type="OrthoDB" id="9800643at2"/>
<evidence type="ECO:0000256" key="5">
    <source>
        <dbReference type="HAMAP-Rule" id="MF_02126"/>
    </source>
</evidence>
<sequence>METNHKVYEALKWASSFLNEHNYEETIAQLLMRHHTGWSRSRLFSEMQTTLPAPIWTRFEADVRQAATGTPVQHIIGHEQFYGRDFKVNSNVLIPRPETEELIEALLGKIKSLFLNREQPIRIVDVGTGSGIIAITLALEVVHSHVHAVDISQAALDVARSNATALGAKVTFHEGDLLEPFLAESSEFDIVISNPPYIPEGDRAIMKENVLDHEPALALFAGQDGLTIYRKLIKQIPFVLHKKGLVAFEIGHGQGESVKALLAAEYPAADIAVLNDINGKERIVIAVIEG</sequence>
<evidence type="ECO:0000256" key="1">
    <source>
        <dbReference type="ARBA" id="ARBA00022603"/>
    </source>
</evidence>
<evidence type="ECO:0000256" key="2">
    <source>
        <dbReference type="ARBA" id="ARBA00022679"/>
    </source>
</evidence>
<evidence type="ECO:0000259" key="6">
    <source>
        <dbReference type="Pfam" id="PF05175"/>
    </source>
</evidence>
<dbReference type="InterPro" id="IPR004556">
    <property type="entry name" value="HemK-like"/>
</dbReference>
<dbReference type="RefSeq" id="WP_013490649.1">
    <property type="nucleotide sequence ID" value="NC_014829.1"/>
</dbReference>
<keyword evidence="2 5" id="KW-0808">Transferase</keyword>
<dbReference type="KEGG" id="bco:Bcell_4093"/>
<comment type="similarity">
    <text evidence="5">Belongs to the protein N5-glutamine methyltransferase family. PrmC subfamily.</text>
</comment>
<evidence type="ECO:0000256" key="4">
    <source>
        <dbReference type="ARBA" id="ARBA00048391"/>
    </source>
</evidence>
<dbReference type="PANTHER" id="PTHR18895:SF74">
    <property type="entry name" value="MTRF1L RELEASE FACTOR GLUTAMINE METHYLTRANSFERASE"/>
    <property type="match status" value="1"/>
</dbReference>
<evidence type="ECO:0000259" key="7">
    <source>
        <dbReference type="Pfam" id="PF17827"/>
    </source>
</evidence>
<dbReference type="InterPro" id="IPR007848">
    <property type="entry name" value="Small_mtfrase_dom"/>
</dbReference>
<dbReference type="InterPro" id="IPR050320">
    <property type="entry name" value="N5-glutamine_MTase"/>
</dbReference>
<gene>
    <name evidence="5" type="primary">prmC</name>
    <name evidence="8" type="ordered locus">Bcell_4093</name>
</gene>
<feature type="domain" description="Release factor glutamine methyltransferase N-terminal" evidence="7">
    <location>
        <begin position="9"/>
        <end position="77"/>
    </location>
</feature>
<feature type="binding site" evidence="5">
    <location>
        <begin position="194"/>
        <end position="197"/>
    </location>
    <ligand>
        <name>substrate</name>
    </ligand>
</feature>
<dbReference type="STRING" id="649639.Bcell_4093"/>
<dbReference type="Gene3D" id="1.10.8.10">
    <property type="entry name" value="DNA helicase RuvA subunit, C-terminal domain"/>
    <property type="match status" value="1"/>
</dbReference>
<dbReference type="InterPro" id="IPR002052">
    <property type="entry name" value="DNA_methylase_N6_adenine_CS"/>
</dbReference>
<dbReference type="SUPFAM" id="SSF53335">
    <property type="entry name" value="S-adenosyl-L-methionine-dependent methyltransferases"/>
    <property type="match status" value="1"/>
</dbReference>
<dbReference type="HAMAP" id="MF_02126">
    <property type="entry name" value="RF_methyltr_PrmC"/>
    <property type="match status" value="1"/>
</dbReference>
<dbReference type="GO" id="GO:0102559">
    <property type="term" value="F:peptide chain release factor N(5)-glutamine methyltransferase activity"/>
    <property type="evidence" value="ECO:0007669"/>
    <property type="project" value="UniProtKB-EC"/>
</dbReference>
<dbReference type="NCBIfam" id="TIGR00536">
    <property type="entry name" value="hemK_fam"/>
    <property type="match status" value="1"/>
</dbReference>
<dbReference type="NCBIfam" id="TIGR03534">
    <property type="entry name" value="RF_mod_PrmC"/>
    <property type="match status" value="1"/>
</dbReference>
<name>E6TXC8_EVAC2</name>
<comment type="catalytic activity">
    <reaction evidence="4 5">
        <text>L-glutaminyl-[peptide chain release factor] + S-adenosyl-L-methionine = N(5)-methyl-L-glutaminyl-[peptide chain release factor] + S-adenosyl-L-homocysteine + H(+)</text>
        <dbReference type="Rhea" id="RHEA:42896"/>
        <dbReference type="Rhea" id="RHEA-COMP:10271"/>
        <dbReference type="Rhea" id="RHEA-COMP:10272"/>
        <dbReference type="ChEBI" id="CHEBI:15378"/>
        <dbReference type="ChEBI" id="CHEBI:30011"/>
        <dbReference type="ChEBI" id="CHEBI:57856"/>
        <dbReference type="ChEBI" id="CHEBI:59789"/>
        <dbReference type="ChEBI" id="CHEBI:61891"/>
        <dbReference type="EC" id="2.1.1.297"/>
    </reaction>
</comment>
<organism evidence="8 9">
    <name type="scientific">Evansella cellulosilytica (strain ATCC 21833 / DSM 2522 / FERM P-1141 / JCM 9156 / N-4)</name>
    <name type="common">Bacillus cellulosilyticus</name>
    <dbReference type="NCBI Taxonomy" id="649639"/>
    <lineage>
        <taxon>Bacteria</taxon>
        <taxon>Bacillati</taxon>
        <taxon>Bacillota</taxon>
        <taxon>Bacilli</taxon>
        <taxon>Bacillales</taxon>
        <taxon>Bacillaceae</taxon>
        <taxon>Evansella</taxon>
    </lineage>
</organism>
<reference evidence="8" key="1">
    <citation type="submission" date="2010-12" db="EMBL/GenBank/DDBJ databases">
        <title>Complete sequence of Bacillus cellulosilyticus DSM 2522.</title>
        <authorList>
            <consortium name="US DOE Joint Genome Institute"/>
            <person name="Lucas S."/>
            <person name="Copeland A."/>
            <person name="Lapidus A."/>
            <person name="Cheng J.-F."/>
            <person name="Bruce D."/>
            <person name="Goodwin L."/>
            <person name="Pitluck S."/>
            <person name="Chertkov O."/>
            <person name="Detter J.C."/>
            <person name="Han C."/>
            <person name="Tapia R."/>
            <person name="Land M."/>
            <person name="Hauser L."/>
            <person name="Jeffries C."/>
            <person name="Kyrpides N."/>
            <person name="Ivanova N."/>
            <person name="Mikhailova N."/>
            <person name="Brumm P."/>
            <person name="Mead D."/>
            <person name="Woyke T."/>
        </authorList>
    </citation>
    <scope>NUCLEOTIDE SEQUENCE [LARGE SCALE GENOMIC DNA]</scope>
    <source>
        <strain evidence="8">DSM 2522</strain>
    </source>
</reference>
<dbReference type="InterPro" id="IPR040758">
    <property type="entry name" value="PrmC_N"/>
</dbReference>
<evidence type="ECO:0000313" key="9">
    <source>
        <dbReference type="Proteomes" id="UP000001401"/>
    </source>
</evidence>
<dbReference type="PANTHER" id="PTHR18895">
    <property type="entry name" value="HEMK METHYLTRANSFERASE"/>
    <property type="match status" value="1"/>
</dbReference>
<dbReference type="EMBL" id="CP002394">
    <property type="protein sequence ID" value="ADU32323.1"/>
    <property type="molecule type" value="Genomic_DNA"/>
</dbReference>
<dbReference type="Pfam" id="PF05175">
    <property type="entry name" value="MTS"/>
    <property type="match status" value="1"/>
</dbReference>
<proteinExistence type="inferred from homology"/>
<dbReference type="GO" id="GO:0032259">
    <property type="term" value="P:methylation"/>
    <property type="evidence" value="ECO:0007669"/>
    <property type="project" value="UniProtKB-KW"/>
</dbReference>
<dbReference type="InterPro" id="IPR019874">
    <property type="entry name" value="RF_methyltr_PrmC"/>
</dbReference>
<evidence type="ECO:0000313" key="8">
    <source>
        <dbReference type="EMBL" id="ADU32323.1"/>
    </source>
</evidence>
<dbReference type="CDD" id="cd02440">
    <property type="entry name" value="AdoMet_MTases"/>
    <property type="match status" value="1"/>
</dbReference>
<dbReference type="eggNOG" id="COG2890">
    <property type="taxonomic scope" value="Bacteria"/>
</dbReference>
<dbReference type="HOGENOM" id="CLU_018398_3_2_9"/>
<dbReference type="Proteomes" id="UP000001401">
    <property type="component" value="Chromosome"/>
</dbReference>
<dbReference type="PROSITE" id="PS00092">
    <property type="entry name" value="N6_MTASE"/>
    <property type="match status" value="1"/>
</dbReference>
<dbReference type="GO" id="GO:0003676">
    <property type="term" value="F:nucleic acid binding"/>
    <property type="evidence" value="ECO:0007669"/>
    <property type="project" value="InterPro"/>
</dbReference>
<comment type="caution">
    <text evidence="5">Lacks conserved residue(s) required for the propagation of feature annotation.</text>
</comment>
<feature type="binding site" evidence="5">
    <location>
        <begin position="127"/>
        <end position="131"/>
    </location>
    <ligand>
        <name>S-adenosyl-L-methionine</name>
        <dbReference type="ChEBI" id="CHEBI:59789"/>
    </ligand>
</feature>
<evidence type="ECO:0000256" key="3">
    <source>
        <dbReference type="ARBA" id="ARBA00022691"/>
    </source>
</evidence>
<protein>
    <recommendedName>
        <fullName evidence="5">Release factor glutamine methyltransferase</fullName>
        <shortName evidence="5">RF MTase</shortName>
        <ecNumber evidence="5">2.1.1.297</ecNumber>
    </recommendedName>
    <alternativeName>
        <fullName evidence="5">N5-glutamine methyltransferase PrmC</fullName>
    </alternativeName>
    <alternativeName>
        <fullName evidence="5">Protein-(glutamine-N5) MTase PrmC</fullName>
    </alternativeName>
    <alternativeName>
        <fullName evidence="5">Protein-glutamine N-methyltransferase PrmC</fullName>
    </alternativeName>
</protein>
<keyword evidence="9" id="KW-1185">Reference proteome</keyword>
<comment type="function">
    <text evidence="5">Methylates the class 1 translation termination release factors RF1/PrfA and RF2/PrfB on the glutamine residue of the universally conserved GGQ motif.</text>
</comment>